<sequence>MPSAQRTHLAALDWLGRGVDMTSLTPFSIESVKKWVKAPRLIAIQNDPATHKVTINGEEYTIPRSVGASESPGTRTSDVTYRSGDEALRGFQGDPGASDRLALNTDISSYPLKASLPSDYQFGFFSLSSDFYSASLRSYLDFIDNELLREKISALPQPFSAEDPSAVAAYLAFFRELGTHVIDSTTYGGRCNISTWASNQYSEVNENWKRDVTAYLRGLNNRGEFDDSVLEEPQYHIFRAIAQSLCTLVGGDESLAESIAQGSFDYSELEKWLETTVSVPALTSLGVIPLWSLLRDSEDSQVREAADSIEAAFKMIVGGLEKKQHGVTTLVILECDSGVAEFGLLTPGAIVGVGGPLPTFDPTTQKVIGLSATKVRVGDTGEAQKDRLAAFYIINNGSPIDMSISRDAGNACVLINGAS</sequence>
<protein>
    <recommendedName>
        <fullName evidence="1">MACPF domain-containing protein</fullName>
    </recommendedName>
</protein>
<dbReference type="EMBL" id="JBAHYK010000886">
    <property type="protein sequence ID" value="KAL0570710.1"/>
    <property type="molecule type" value="Genomic_DNA"/>
</dbReference>
<dbReference type="Pfam" id="PF01823">
    <property type="entry name" value="MACPF"/>
    <property type="match status" value="1"/>
</dbReference>
<evidence type="ECO:0000313" key="3">
    <source>
        <dbReference type="Proteomes" id="UP001465976"/>
    </source>
</evidence>
<reference evidence="2 3" key="1">
    <citation type="submission" date="2024-02" db="EMBL/GenBank/DDBJ databases">
        <title>A draft genome for the cacao thread blight pathogen Marasmius crinis-equi.</title>
        <authorList>
            <person name="Cohen S.P."/>
            <person name="Baruah I.K."/>
            <person name="Amoako-Attah I."/>
            <person name="Bukari Y."/>
            <person name="Meinhardt L.W."/>
            <person name="Bailey B.A."/>
        </authorList>
    </citation>
    <scope>NUCLEOTIDE SEQUENCE [LARGE SCALE GENOMIC DNA]</scope>
    <source>
        <strain evidence="2 3">GH-76</strain>
    </source>
</reference>
<dbReference type="PROSITE" id="PS51412">
    <property type="entry name" value="MACPF_2"/>
    <property type="match status" value="1"/>
</dbReference>
<dbReference type="Proteomes" id="UP001465976">
    <property type="component" value="Unassembled WGS sequence"/>
</dbReference>
<comment type="caution">
    <text evidence="2">The sequence shown here is derived from an EMBL/GenBank/DDBJ whole genome shotgun (WGS) entry which is preliminary data.</text>
</comment>
<feature type="domain" description="MACPF" evidence="1">
    <location>
        <begin position="1"/>
        <end position="324"/>
    </location>
</feature>
<name>A0ABR3F684_9AGAR</name>
<dbReference type="InterPro" id="IPR020864">
    <property type="entry name" value="MACPF"/>
</dbReference>
<evidence type="ECO:0000259" key="1">
    <source>
        <dbReference type="PROSITE" id="PS51412"/>
    </source>
</evidence>
<gene>
    <name evidence="2" type="ORF">V5O48_011244</name>
</gene>
<proteinExistence type="predicted"/>
<evidence type="ECO:0000313" key="2">
    <source>
        <dbReference type="EMBL" id="KAL0570710.1"/>
    </source>
</evidence>
<accession>A0ABR3F684</accession>
<keyword evidence="3" id="KW-1185">Reference proteome</keyword>
<organism evidence="2 3">
    <name type="scientific">Marasmius crinis-equi</name>
    <dbReference type="NCBI Taxonomy" id="585013"/>
    <lineage>
        <taxon>Eukaryota</taxon>
        <taxon>Fungi</taxon>
        <taxon>Dikarya</taxon>
        <taxon>Basidiomycota</taxon>
        <taxon>Agaricomycotina</taxon>
        <taxon>Agaricomycetes</taxon>
        <taxon>Agaricomycetidae</taxon>
        <taxon>Agaricales</taxon>
        <taxon>Marasmiineae</taxon>
        <taxon>Marasmiaceae</taxon>
        <taxon>Marasmius</taxon>
    </lineage>
</organism>